<reference evidence="1 2" key="1">
    <citation type="submission" date="2018-04" db="EMBL/GenBank/DDBJ databases">
        <authorList>
            <person name="Go L.Y."/>
            <person name="Mitchell J.A."/>
        </authorList>
    </citation>
    <scope>NUCLEOTIDE SEQUENCE [LARGE SCALE GENOMIC DNA]</scope>
    <source>
        <strain evidence="1">ULC066bin1</strain>
    </source>
</reference>
<sequence length="114" mass="13371">MSKDYLALILDLQKHLETLQTEIASQPELKPASAKDWLRSLSEIQSFFQSKIINTNLEITPQNLSLQVEIDKQLKMLSVDLSMLQTSRNPTTWQKRYQQACDRFVLLARYFQMH</sequence>
<dbReference type="InterPro" id="IPR047810">
    <property type="entry name" value="PatD-like"/>
</dbReference>
<reference evidence="1 2" key="2">
    <citation type="submission" date="2018-06" db="EMBL/GenBank/DDBJ databases">
        <title>Metagenomic assembly of (sub)arctic Cyanobacteria and their associated microbiome from non-axenic cultures.</title>
        <authorList>
            <person name="Baurain D."/>
        </authorList>
    </citation>
    <scope>NUCLEOTIDE SEQUENCE [LARGE SCALE GENOMIC DNA]</scope>
    <source>
        <strain evidence="1">ULC066bin1</strain>
    </source>
</reference>
<comment type="caution">
    <text evidence="1">The sequence shown here is derived from an EMBL/GenBank/DDBJ whole genome shotgun (WGS) entry which is preliminary data.</text>
</comment>
<accession>A0A2W4YGX6</accession>
<organism evidence="1 2">
    <name type="scientific">Pseudanabaena frigida</name>
    <dbReference type="NCBI Taxonomy" id="945775"/>
    <lineage>
        <taxon>Bacteria</taxon>
        <taxon>Bacillati</taxon>
        <taxon>Cyanobacteriota</taxon>
        <taxon>Cyanophyceae</taxon>
        <taxon>Pseudanabaenales</taxon>
        <taxon>Pseudanabaenaceae</taxon>
        <taxon>Pseudanabaena</taxon>
    </lineage>
</organism>
<evidence type="ECO:0000313" key="1">
    <source>
        <dbReference type="EMBL" id="PZO42328.1"/>
    </source>
</evidence>
<proteinExistence type="predicted"/>
<dbReference type="Proteomes" id="UP000249467">
    <property type="component" value="Unassembled WGS sequence"/>
</dbReference>
<evidence type="ECO:0008006" key="3">
    <source>
        <dbReference type="Google" id="ProtNLM"/>
    </source>
</evidence>
<dbReference type="AlphaFoldDB" id="A0A2W4YGX6"/>
<dbReference type="NCBIfam" id="NF037954">
    <property type="entry name" value="het_cyst_PatD"/>
    <property type="match status" value="1"/>
</dbReference>
<evidence type="ECO:0000313" key="2">
    <source>
        <dbReference type="Proteomes" id="UP000249467"/>
    </source>
</evidence>
<protein>
    <recommendedName>
        <fullName evidence="3">Heterocyst frequency control protein PatD</fullName>
    </recommendedName>
</protein>
<gene>
    <name evidence="1" type="ORF">DCF19_06965</name>
</gene>
<dbReference type="EMBL" id="QBML01000007">
    <property type="protein sequence ID" value="PZO42328.1"/>
    <property type="molecule type" value="Genomic_DNA"/>
</dbReference>
<name>A0A2W4YGX6_9CYAN</name>